<dbReference type="Proteomes" id="UP000746747">
    <property type="component" value="Unassembled WGS sequence"/>
</dbReference>
<dbReference type="AlphaFoldDB" id="A0A8J2MU09"/>
<dbReference type="OrthoDB" id="5854090at2759"/>
<evidence type="ECO:0000313" key="2">
    <source>
        <dbReference type="EMBL" id="CAG9539498.1"/>
    </source>
</evidence>
<dbReference type="InterPro" id="IPR051333">
    <property type="entry name" value="CLIP_Serine_Protease"/>
</dbReference>
<dbReference type="InterPro" id="IPR009003">
    <property type="entry name" value="Peptidase_S1_PA"/>
</dbReference>
<dbReference type="InterPro" id="IPR001254">
    <property type="entry name" value="Trypsin_dom"/>
</dbReference>
<comment type="caution">
    <text evidence="2">The sequence shown here is derived from an EMBL/GenBank/DDBJ whole genome shotgun (WGS) entry which is preliminary data.</text>
</comment>
<dbReference type="InterPro" id="IPR018114">
    <property type="entry name" value="TRYPSIN_HIS"/>
</dbReference>
<dbReference type="PANTHER" id="PTHR24260">
    <property type="match status" value="1"/>
</dbReference>
<dbReference type="Gene3D" id="2.40.10.10">
    <property type="entry name" value="Trypsin-like serine proteases"/>
    <property type="match status" value="2"/>
</dbReference>
<gene>
    <name evidence="2" type="ORF">CJOHNSTONI_LOCUS9092</name>
</gene>
<dbReference type="Pfam" id="PF00089">
    <property type="entry name" value="Trypsin"/>
    <property type="match status" value="1"/>
</dbReference>
<organism evidence="2 3">
    <name type="scientific">Cercopithifilaria johnstoni</name>
    <dbReference type="NCBI Taxonomy" id="2874296"/>
    <lineage>
        <taxon>Eukaryota</taxon>
        <taxon>Metazoa</taxon>
        <taxon>Ecdysozoa</taxon>
        <taxon>Nematoda</taxon>
        <taxon>Chromadorea</taxon>
        <taxon>Rhabditida</taxon>
        <taxon>Spirurina</taxon>
        <taxon>Spiruromorpha</taxon>
        <taxon>Filarioidea</taxon>
        <taxon>Onchocercidae</taxon>
        <taxon>Cercopithifilaria</taxon>
    </lineage>
</organism>
<dbReference type="PANTHER" id="PTHR24260:SF141">
    <property type="entry name" value="TRYPSIN-LIKE PROTEASE TRY-5"/>
    <property type="match status" value="1"/>
</dbReference>
<evidence type="ECO:0000259" key="1">
    <source>
        <dbReference type="Pfam" id="PF00089"/>
    </source>
</evidence>
<dbReference type="GO" id="GO:0004252">
    <property type="term" value="F:serine-type endopeptidase activity"/>
    <property type="evidence" value="ECO:0007669"/>
    <property type="project" value="InterPro"/>
</dbReference>
<sequence length="197" mass="21859">MRTNCAGTMISDRHVLTAAHCFIRKDCKRVIIFSAPLDDVACVAQPNDMIPRTFNLYSRGSDPTKTKLITALAKINVTRIDCIREKSNPDGKDDQLCISELQETNMCSGDSGSGLMFKTENGTWNVVGVASGGTDCRIINMAMNMKDDVDDESINNIHLDGGIFIDVRAHNQFICQYTGLCYANEFKNRQKIKAILL</sequence>
<reference evidence="2" key="1">
    <citation type="submission" date="2021-09" db="EMBL/GenBank/DDBJ databases">
        <authorList>
            <consortium name="Pathogen Informatics"/>
        </authorList>
    </citation>
    <scope>NUCLEOTIDE SEQUENCE</scope>
</reference>
<keyword evidence="3" id="KW-1185">Reference proteome</keyword>
<name>A0A8J2MU09_9BILA</name>
<protein>
    <recommendedName>
        <fullName evidence="1">Peptidase S1 domain-containing protein</fullName>
    </recommendedName>
</protein>
<dbReference type="InterPro" id="IPR001314">
    <property type="entry name" value="Peptidase_S1A"/>
</dbReference>
<dbReference type="GO" id="GO:0006508">
    <property type="term" value="P:proteolysis"/>
    <property type="evidence" value="ECO:0007669"/>
    <property type="project" value="InterPro"/>
</dbReference>
<proteinExistence type="predicted"/>
<dbReference type="InterPro" id="IPR043504">
    <property type="entry name" value="Peptidase_S1_PA_chymotrypsin"/>
</dbReference>
<dbReference type="PRINTS" id="PR00722">
    <property type="entry name" value="CHYMOTRYPSIN"/>
</dbReference>
<evidence type="ECO:0000313" key="3">
    <source>
        <dbReference type="Proteomes" id="UP000746747"/>
    </source>
</evidence>
<accession>A0A8J2MU09</accession>
<feature type="domain" description="Peptidase S1" evidence="1">
    <location>
        <begin position="72"/>
        <end position="140"/>
    </location>
</feature>
<dbReference type="SUPFAM" id="SSF50494">
    <property type="entry name" value="Trypsin-like serine proteases"/>
    <property type="match status" value="1"/>
</dbReference>
<dbReference type="PROSITE" id="PS00134">
    <property type="entry name" value="TRYPSIN_HIS"/>
    <property type="match status" value="1"/>
</dbReference>
<dbReference type="EMBL" id="CAKAEH010001798">
    <property type="protein sequence ID" value="CAG9539498.1"/>
    <property type="molecule type" value="Genomic_DNA"/>
</dbReference>